<dbReference type="AlphaFoldDB" id="A0A645CZW4"/>
<evidence type="ECO:0000259" key="1">
    <source>
        <dbReference type="SMART" id="SM00813"/>
    </source>
</evidence>
<dbReference type="GO" id="GO:0046373">
    <property type="term" value="P:L-arabinose metabolic process"/>
    <property type="evidence" value="ECO:0007669"/>
    <property type="project" value="InterPro"/>
</dbReference>
<dbReference type="Pfam" id="PF06964">
    <property type="entry name" value="Alpha-L-AF_C"/>
    <property type="match status" value="1"/>
</dbReference>
<dbReference type="EC" id="3.2.1.55" evidence="2"/>
<dbReference type="Gene3D" id="2.60.40.1180">
    <property type="entry name" value="Golgi alpha-mannosidase II"/>
    <property type="match status" value="1"/>
</dbReference>
<protein>
    <submittedName>
        <fullName evidence="2">Intracellular exo-alpha-(1-&gt;5)-L-arabinofuranosidase</fullName>
        <ecNumber evidence="2">3.2.1.55</ecNumber>
    </submittedName>
</protein>
<keyword evidence="2" id="KW-0326">Glycosidase</keyword>
<dbReference type="InterPro" id="IPR013780">
    <property type="entry name" value="Glyco_hydro_b"/>
</dbReference>
<dbReference type="PANTHER" id="PTHR43576">
    <property type="entry name" value="ALPHA-L-ARABINOFURANOSIDASE C-RELATED"/>
    <property type="match status" value="1"/>
</dbReference>
<reference evidence="2" key="1">
    <citation type="submission" date="2019-08" db="EMBL/GenBank/DDBJ databases">
        <authorList>
            <person name="Kucharzyk K."/>
            <person name="Murdoch R.W."/>
            <person name="Higgins S."/>
            <person name="Loffler F."/>
        </authorList>
    </citation>
    <scope>NUCLEOTIDE SEQUENCE</scope>
</reference>
<dbReference type="EMBL" id="VSSQ01031572">
    <property type="protein sequence ID" value="MPM82504.1"/>
    <property type="molecule type" value="Genomic_DNA"/>
</dbReference>
<gene>
    <name evidence="2" type="primary">abfA_9</name>
    <name evidence="2" type="ORF">SDC9_129565</name>
</gene>
<dbReference type="InterPro" id="IPR017853">
    <property type="entry name" value="GH"/>
</dbReference>
<comment type="caution">
    <text evidence="2">The sequence shown here is derived from an EMBL/GenBank/DDBJ whole genome shotgun (WGS) entry which is preliminary data.</text>
</comment>
<dbReference type="GO" id="GO:0046556">
    <property type="term" value="F:alpha-L-arabinofuranosidase activity"/>
    <property type="evidence" value="ECO:0007669"/>
    <property type="project" value="UniProtKB-EC"/>
</dbReference>
<dbReference type="SUPFAM" id="SSF51011">
    <property type="entry name" value="Glycosyl hydrolase domain"/>
    <property type="match status" value="1"/>
</dbReference>
<name>A0A645CZW4_9ZZZZ</name>
<proteinExistence type="predicted"/>
<sequence length="170" mass="18608">MLNTLLRNADVVRIACLAQLVNTIAPIMTEPNGRAWVQTIYYPFLFASRHGRGSSLCIQVESPTYSCAVGGAIPFVDGAATLSRDEREIVLFLVNRSAEQRQDCQISIARAAAVSIVECVSLSGFSAESVNTADSSPVMPQQNCNYVFDQGVLFVTLPQFSWNMIRISIQ</sequence>
<dbReference type="SMART" id="SM00813">
    <property type="entry name" value="Alpha-L-AF_C"/>
    <property type="match status" value="1"/>
</dbReference>
<dbReference type="PANTHER" id="PTHR43576:SF3">
    <property type="entry name" value="ALPHA-L-ARABINOFURANOSIDASE C"/>
    <property type="match status" value="1"/>
</dbReference>
<organism evidence="2">
    <name type="scientific">bioreactor metagenome</name>
    <dbReference type="NCBI Taxonomy" id="1076179"/>
    <lineage>
        <taxon>unclassified sequences</taxon>
        <taxon>metagenomes</taxon>
        <taxon>ecological metagenomes</taxon>
    </lineage>
</organism>
<accession>A0A645CZW4</accession>
<feature type="domain" description="Alpha-L-arabinofuranosidase C-terminal" evidence="1">
    <location>
        <begin position="1"/>
        <end position="161"/>
    </location>
</feature>
<evidence type="ECO:0000313" key="2">
    <source>
        <dbReference type="EMBL" id="MPM82504.1"/>
    </source>
</evidence>
<keyword evidence="2" id="KW-0378">Hydrolase</keyword>
<dbReference type="GO" id="GO:0000272">
    <property type="term" value="P:polysaccharide catabolic process"/>
    <property type="evidence" value="ECO:0007669"/>
    <property type="project" value="TreeGrafter"/>
</dbReference>
<dbReference type="Gene3D" id="3.20.20.80">
    <property type="entry name" value="Glycosidases"/>
    <property type="match status" value="1"/>
</dbReference>
<dbReference type="SUPFAM" id="SSF51445">
    <property type="entry name" value="(Trans)glycosidases"/>
    <property type="match status" value="1"/>
</dbReference>
<dbReference type="InterPro" id="IPR010720">
    <property type="entry name" value="Alpha-L-AF_C"/>
</dbReference>